<feature type="region of interest" description="Disordered" evidence="1">
    <location>
        <begin position="1"/>
        <end position="83"/>
    </location>
</feature>
<feature type="compositionally biased region" description="Basic and acidic residues" evidence="1">
    <location>
        <begin position="1"/>
        <end position="11"/>
    </location>
</feature>
<gene>
    <name evidence="2" type="ORF">WJX73_005631</name>
</gene>
<accession>A0AAW1NWL6</accession>
<evidence type="ECO:0000313" key="2">
    <source>
        <dbReference type="EMBL" id="KAK9800884.1"/>
    </source>
</evidence>
<organism evidence="2 3">
    <name type="scientific">Symbiochloris irregularis</name>
    <dbReference type="NCBI Taxonomy" id="706552"/>
    <lineage>
        <taxon>Eukaryota</taxon>
        <taxon>Viridiplantae</taxon>
        <taxon>Chlorophyta</taxon>
        <taxon>core chlorophytes</taxon>
        <taxon>Trebouxiophyceae</taxon>
        <taxon>Trebouxiales</taxon>
        <taxon>Trebouxiaceae</taxon>
        <taxon>Symbiochloris</taxon>
    </lineage>
</organism>
<proteinExistence type="predicted"/>
<reference evidence="2 3" key="1">
    <citation type="journal article" date="2024" name="Nat. Commun.">
        <title>Phylogenomics reveals the evolutionary origins of lichenization in chlorophyte algae.</title>
        <authorList>
            <person name="Puginier C."/>
            <person name="Libourel C."/>
            <person name="Otte J."/>
            <person name="Skaloud P."/>
            <person name="Haon M."/>
            <person name="Grisel S."/>
            <person name="Petersen M."/>
            <person name="Berrin J.G."/>
            <person name="Delaux P.M."/>
            <person name="Dal Grande F."/>
            <person name="Keller J."/>
        </authorList>
    </citation>
    <scope>NUCLEOTIDE SEQUENCE [LARGE SCALE GENOMIC DNA]</scope>
    <source>
        <strain evidence="2 3">SAG 2036</strain>
    </source>
</reference>
<feature type="compositionally biased region" description="Polar residues" evidence="1">
    <location>
        <begin position="33"/>
        <end position="44"/>
    </location>
</feature>
<evidence type="ECO:0008006" key="4">
    <source>
        <dbReference type="Google" id="ProtNLM"/>
    </source>
</evidence>
<evidence type="ECO:0000256" key="1">
    <source>
        <dbReference type="SAM" id="MobiDB-lite"/>
    </source>
</evidence>
<protein>
    <recommendedName>
        <fullName evidence="4">BZIP domain-containing protein</fullName>
    </recommendedName>
</protein>
<sequence>MDSHTSDDSHPNLEGSDAEAPAEAAFARRAADQLQTAATRSSTGDPDLVVEPPVVPPADISAIEPLRARPPKRAAQARAQQRYRERQRAKLAEHDSAVKELARVKDILAQDRAMFAAERAAWAQSLQQGPVPWLPPDPSNLEIAPTDTYEVAIRKTAGMPESILQSLYLLQRAICCVHGWPAPPFEQTRSFVIRDVFVRKQQTVRAISRVVQEYEASGSPASLSHLQAFMSALAVLYRGTGTTSSMPRLTTSNKVANAIRKSFEDAILREHGLPPADHWHKVTDALELTPQQQNTIMVMQQDWQSSMEQATRNATNIPDDVGTFLQIQASLQHPRESTAGEASLQMTMQGESCLARLHQYMRNQSRATTDLVFGIREKVLTPYQQAKLEIASFPWKMDMAAICSVVAERHRPRQHAPPPMDAGALGAAFGGPNWDAPGGFTDSAVGSPPFSGSALMPSPVSTIQLAADAVSHQVPAAPPLPAVSATLPYMTDLAVPVPMGWARASASDTWELDTGCSNFLDSWQHEARTLLPCDG</sequence>
<keyword evidence="3" id="KW-1185">Reference proteome</keyword>
<dbReference type="EMBL" id="JALJOQ010000078">
    <property type="protein sequence ID" value="KAK9800884.1"/>
    <property type="molecule type" value="Genomic_DNA"/>
</dbReference>
<evidence type="ECO:0000313" key="3">
    <source>
        <dbReference type="Proteomes" id="UP001465755"/>
    </source>
</evidence>
<dbReference type="Proteomes" id="UP001465755">
    <property type="component" value="Unassembled WGS sequence"/>
</dbReference>
<name>A0AAW1NWL6_9CHLO</name>
<dbReference type="AlphaFoldDB" id="A0AAW1NWL6"/>
<comment type="caution">
    <text evidence="2">The sequence shown here is derived from an EMBL/GenBank/DDBJ whole genome shotgun (WGS) entry which is preliminary data.</text>
</comment>
<feature type="compositionally biased region" description="Low complexity" evidence="1">
    <location>
        <begin position="18"/>
        <end position="28"/>
    </location>
</feature>